<reference evidence="2" key="1">
    <citation type="submission" date="2014-09" db="EMBL/GenBank/DDBJ databases">
        <title>Vibrio variabilis JCM 19239. (C206) whole genome shotgun sequence.</title>
        <authorList>
            <person name="Sawabe T."/>
            <person name="Meirelles P."/>
            <person name="Nakanishi M."/>
            <person name="Sayaka M."/>
            <person name="Hattori M."/>
            <person name="Ohkuma M."/>
        </authorList>
    </citation>
    <scope>NUCLEOTIDE SEQUENCE [LARGE SCALE GENOMIC DNA]</scope>
    <source>
        <strain evidence="2">JCM 19239</strain>
    </source>
</reference>
<name>A0ABQ0JDQ0_9VIBR</name>
<evidence type="ECO:0000313" key="2">
    <source>
        <dbReference type="Proteomes" id="UP000029223"/>
    </source>
</evidence>
<dbReference type="EMBL" id="BBMS01000023">
    <property type="protein sequence ID" value="GAL26899.1"/>
    <property type="molecule type" value="Genomic_DNA"/>
</dbReference>
<protein>
    <submittedName>
        <fullName evidence="1">Copper-translocating P-type ATPase</fullName>
    </submittedName>
</protein>
<gene>
    <name evidence="1" type="ORF">JCM19239_7449</name>
</gene>
<dbReference type="SUPFAM" id="SSF56784">
    <property type="entry name" value="HAD-like"/>
    <property type="match status" value="1"/>
</dbReference>
<dbReference type="InterPro" id="IPR036412">
    <property type="entry name" value="HAD-like_sf"/>
</dbReference>
<dbReference type="Proteomes" id="UP000029223">
    <property type="component" value="Unassembled WGS sequence"/>
</dbReference>
<comment type="caution">
    <text evidence="1">The sequence shown here is derived from an EMBL/GenBank/DDBJ whole genome shotgun (WGS) entry which is preliminary data.</text>
</comment>
<organism evidence="1 2">
    <name type="scientific">Vibrio variabilis</name>
    <dbReference type="NCBI Taxonomy" id="990271"/>
    <lineage>
        <taxon>Bacteria</taxon>
        <taxon>Pseudomonadati</taxon>
        <taxon>Pseudomonadota</taxon>
        <taxon>Gammaproteobacteria</taxon>
        <taxon>Vibrionales</taxon>
        <taxon>Vibrionaceae</taxon>
        <taxon>Vibrio</taxon>
    </lineage>
</organism>
<sequence length="38" mass="4204">MLTGDNRHVAKVIGEQVGVDEVFSEVLPDEKSRAYRSA</sequence>
<dbReference type="Gene3D" id="3.40.50.1000">
    <property type="entry name" value="HAD superfamily/HAD-like"/>
    <property type="match status" value="1"/>
</dbReference>
<evidence type="ECO:0000313" key="1">
    <source>
        <dbReference type="EMBL" id="GAL26899.1"/>
    </source>
</evidence>
<keyword evidence="2" id="KW-1185">Reference proteome</keyword>
<proteinExistence type="predicted"/>
<accession>A0ABQ0JDQ0</accession>
<dbReference type="InterPro" id="IPR023214">
    <property type="entry name" value="HAD_sf"/>
</dbReference>